<dbReference type="CDD" id="cd03448">
    <property type="entry name" value="HDE_HSD"/>
    <property type="match status" value="1"/>
</dbReference>
<name>A0A1E1EZK8_9SPHN</name>
<dbReference type="PANTHER" id="PTHR13078">
    <property type="entry name" value="PEROXISOMAL MULTIFUNCTIONAL ENZYME TYPE 2-RELATED"/>
    <property type="match status" value="1"/>
</dbReference>
<dbReference type="Pfam" id="PF22622">
    <property type="entry name" value="MFE-2_hydrat-2_N"/>
    <property type="match status" value="1"/>
</dbReference>
<dbReference type="InterPro" id="IPR002539">
    <property type="entry name" value="MaoC-like_dom"/>
</dbReference>
<organism evidence="3 4">
    <name type="scientific">Sphingobium cloacae</name>
    <dbReference type="NCBI Taxonomy" id="120107"/>
    <lineage>
        <taxon>Bacteria</taxon>
        <taxon>Pseudomonadati</taxon>
        <taxon>Pseudomonadota</taxon>
        <taxon>Alphaproteobacteria</taxon>
        <taxon>Sphingomonadales</taxon>
        <taxon>Sphingomonadaceae</taxon>
        <taxon>Sphingobium</taxon>
    </lineage>
</organism>
<dbReference type="GO" id="GO:0003857">
    <property type="term" value="F:(3S)-3-hydroxyacyl-CoA dehydrogenase (NAD+) activity"/>
    <property type="evidence" value="ECO:0007669"/>
    <property type="project" value="TreeGrafter"/>
</dbReference>
<dbReference type="InterPro" id="IPR054357">
    <property type="entry name" value="MFE-2_N"/>
</dbReference>
<dbReference type="GO" id="GO:0044594">
    <property type="term" value="F:17-beta-hydroxysteroid dehydrogenase (NAD+) activity"/>
    <property type="evidence" value="ECO:0007669"/>
    <property type="project" value="TreeGrafter"/>
</dbReference>
<dbReference type="Proteomes" id="UP000218272">
    <property type="component" value="Chromosome SCLO_1"/>
</dbReference>
<feature type="domain" description="MaoC-like" evidence="1">
    <location>
        <begin position="159"/>
        <end position="269"/>
    </location>
</feature>
<evidence type="ECO:0000259" key="1">
    <source>
        <dbReference type="Pfam" id="PF01575"/>
    </source>
</evidence>
<dbReference type="RefSeq" id="WP_066515942.1">
    <property type="nucleotide sequence ID" value="NZ_AP017655.1"/>
</dbReference>
<dbReference type="Pfam" id="PF01575">
    <property type="entry name" value="MaoC_dehydratas"/>
    <property type="match status" value="1"/>
</dbReference>
<gene>
    <name evidence="3" type="ORF">SCLO_1006570</name>
</gene>
<accession>A0A1E1EZK8</accession>
<dbReference type="PANTHER" id="PTHR13078:SF56">
    <property type="entry name" value="PEROXISOMAL MULTIFUNCTIONAL ENZYME TYPE 2"/>
    <property type="match status" value="1"/>
</dbReference>
<keyword evidence="4" id="KW-1185">Reference proteome</keyword>
<evidence type="ECO:0000259" key="2">
    <source>
        <dbReference type="Pfam" id="PF22622"/>
    </source>
</evidence>
<dbReference type="KEGG" id="sclo:SCLO_1006570"/>
<dbReference type="GO" id="GO:0006635">
    <property type="term" value="P:fatty acid beta-oxidation"/>
    <property type="evidence" value="ECO:0007669"/>
    <property type="project" value="TreeGrafter"/>
</dbReference>
<dbReference type="AlphaFoldDB" id="A0A1E1EZK8"/>
<sequence>MQPFSPQALLARKVPIDNDWSRRDTMIYALGVGAEELPFVYEKQLVALPTMAAAIGYPGFHFWMDPELGIDTGRIVHGETEVLLHRPLPVEGRFSSINQVERIWDKGEGKGAVVRQMRQIHDAQGAHIATVTNSSMLRGNGGFGGTSEGQPAPRPVPDDRTPDAVVTLATAPNQALLYRLSGDYNPLHIDPAAAQAVGFERPILHGLCTFGVAGRAILAALCGNDPARLRKIGVRFSSPVYPGETISVEIWKGVDGNASFRAIAKERGVMVLNNGYAETL</sequence>
<dbReference type="EMBL" id="AP017655">
    <property type="protein sequence ID" value="BAV63697.1"/>
    <property type="molecule type" value="Genomic_DNA"/>
</dbReference>
<evidence type="ECO:0000313" key="3">
    <source>
        <dbReference type="EMBL" id="BAV63697.1"/>
    </source>
</evidence>
<dbReference type="GO" id="GO:0004300">
    <property type="term" value="F:enoyl-CoA hydratase activity"/>
    <property type="evidence" value="ECO:0007669"/>
    <property type="project" value="TreeGrafter"/>
</dbReference>
<dbReference type="OrthoDB" id="5522043at2"/>
<dbReference type="Gene3D" id="3.10.129.10">
    <property type="entry name" value="Hotdog Thioesterase"/>
    <property type="match status" value="1"/>
</dbReference>
<proteinExistence type="predicted"/>
<feature type="domain" description="Peroxisomal multifunctional enzyme type 2-like N-terminal" evidence="2">
    <location>
        <begin position="21"/>
        <end position="139"/>
    </location>
</feature>
<reference evidence="3 4" key="1">
    <citation type="submission" date="2016-10" db="EMBL/GenBank/DDBJ databases">
        <title>Complete Genome Sequence of the Nonylphenol-Degrading Bacterium Sphingobium cloacae JCM 10874T.</title>
        <authorList>
            <person name="Ootsuka M."/>
            <person name="Nishizawa T."/>
            <person name="Ohta H."/>
        </authorList>
    </citation>
    <scope>NUCLEOTIDE SEQUENCE [LARGE SCALE GENOMIC DNA]</scope>
    <source>
        <strain evidence="3 4">JCM 10874</strain>
    </source>
</reference>
<protein>
    <submittedName>
        <fullName evidence="3">MaoC-like dehydratase</fullName>
    </submittedName>
</protein>
<dbReference type="SUPFAM" id="SSF54637">
    <property type="entry name" value="Thioesterase/thiol ester dehydrase-isomerase"/>
    <property type="match status" value="2"/>
</dbReference>
<evidence type="ECO:0000313" key="4">
    <source>
        <dbReference type="Proteomes" id="UP000218272"/>
    </source>
</evidence>
<dbReference type="InterPro" id="IPR029069">
    <property type="entry name" value="HotDog_dom_sf"/>
</dbReference>